<sequence length="279" mass="29709">MNGGDRILGVLKWLVITLTVIVCAGPLVYGFLLSLRPFASVAATPLSLIPSAEEVTLEAYPRAMGEYGLGGFMLNSLQVALATVVLAVLFSVLGGYAAVRLDFFGRRSVNVLFLGVYMLPGIVLAVPLFVLLSRVGLTGTLIGLVLVYIAQTVPVALYMLRNYFVAVPASVEEAAMIDGCGRLALIRRVVLPMALPGIAATSLYVFMIAWNEYLFALLFLVHDRPRWTVALGISQLTEFSVPATVLMAGSIAVTIPVVAGFFLAQRLLISGLTAGAEKG</sequence>
<feature type="transmembrane region" description="Helical" evidence="7">
    <location>
        <begin position="79"/>
        <end position="99"/>
    </location>
</feature>
<evidence type="ECO:0000256" key="4">
    <source>
        <dbReference type="ARBA" id="ARBA00022692"/>
    </source>
</evidence>
<feature type="transmembrane region" description="Helical" evidence="7">
    <location>
        <begin position="12"/>
        <end position="32"/>
    </location>
</feature>
<dbReference type="CDD" id="cd06261">
    <property type="entry name" value="TM_PBP2"/>
    <property type="match status" value="1"/>
</dbReference>
<evidence type="ECO:0000256" key="7">
    <source>
        <dbReference type="RuleBase" id="RU363032"/>
    </source>
</evidence>
<dbReference type="RefSeq" id="WP_132510921.1">
    <property type="nucleotide sequence ID" value="NZ_SMKP01000061.1"/>
</dbReference>
<keyword evidence="3" id="KW-1003">Cell membrane</keyword>
<protein>
    <submittedName>
        <fullName evidence="9">Carbohydrate ABC transporter permease</fullName>
    </submittedName>
</protein>
<keyword evidence="2 7" id="KW-0813">Transport</keyword>
<dbReference type="Gene3D" id="1.10.3720.10">
    <property type="entry name" value="MetI-like"/>
    <property type="match status" value="1"/>
</dbReference>
<dbReference type="InterPro" id="IPR000515">
    <property type="entry name" value="MetI-like"/>
</dbReference>
<feature type="transmembrane region" description="Helical" evidence="7">
    <location>
        <begin position="111"/>
        <end position="132"/>
    </location>
</feature>
<comment type="subcellular location">
    <subcellularLocation>
        <location evidence="1 7">Cell membrane</location>
        <topology evidence="1 7">Multi-pass membrane protein</topology>
    </subcellularLocation>
</comment>
<dbReference type="PROSITE" id="PS50928">
    <property type="entry name" value="ABC_TM1"/>
    <property type="match status" value="1"/>
</dbReference>
<keyword evidence="5 7" id="KW-1133">Transmembrane helix</keyword>
<dbReference type="Pfam" id="PF00528">
    <property type="entry name" value="BPD_transp_1"/>
    <property type="match status" value="1"/>
</dbReference>
<evidence type="ECO:0000313" key="10">
    <source>
        <dbReference type="Proteomes" id="UP000294543"/>
    </source>
</evidence>
<reference evidence="9 10" key="1">
    <citation type="submission" date="2019-03" db="EMBL/GenBank/DDBJ databases">
        <title>Draft genome sequences of novel Actinobacteria.</title>
        <authorList>
            <person name="Sahin N."/>
            <person name="Ay H."/>
            <person name="Saygin H."/>
        </authorList>
    </citation>
    <scope>NUCLEOTIDE SEQUENCE [LARGE SCALE GENOMIC DNA]</scope>
    <source>
        <strain evidence="9 10">KC712</strain>
    </source>
</reference>
<keyword evidence="10" id="KW-1185">Reference proteome</keyword>
<name>A0A4R4WPI8_9ACTN</name>
<comment type="caution">
    <text evidence="9">The sequence shown here is derived from an EMBL/GenBank/DDBJ whole genome shotgun (WGS) entry which is preliminary data.</text>
</comment>
<dbReference type="SUPFAM" id="SSF161098">
    <property type="entry name" value="MetI-like"/>
    <property type="match status" value="1"/>
</dbReference>
<keyword evidence="6 7" id="KW-0472">Membrane</keyword>
<organism evidence="9 10">
    <name type="scientific">Nonomuraea diastatica</name>
    <dbReference type="NCBI Taxonomy" id="1848329"/>
    <lineage>
        <taxon>Bacteria</taxon>
        <taxon>Bacillati</taxon>
        <taxon>Actinomycetota</taxon>
        <taxon>Actinomycetes</taxon>
        <taxon>Streptosporangiales</taxon>
        <taxon>Streptosporangiaceae</taxon>
        <taxon>Nonomuraea</taxon>
    </lineage>
</organism>
<dbReference type="EMBL" id="SMKP01000061">
    <property type="protein sequence ID" value="TDD19174.1"/>
    <property type="molecule type" value="Genomic_DNA"/>
</dbReference>
<evidence type="ECO:0000256" key="3">
    <source>
        <dbReference type="ARBA" id="ARBA00022475"/>
    </source>
</evidence>
<dbReference type="InterPro" id="IPR035906">
    <property type="entry name" value="MetI-like_sf"/>
</dbReference>
<feature type="transmembrane region" description="Helical" evidence="7">
    <location>
        <begin position="197"/>
        <end position="221"/>
    </location>
</feature>
<evidence type="ECO:0000259" key="8">
    <source>
        <dbReference type="PROSITE" id="PS50928"/>
    </source>
</evidence>
<evidence type="ECO:0000256" key="2">
    <source>
        <dbReference type="ARBA" id="ARBA00022448"/>
    </source>
</evidence>
<dbReference type="InterPro" id="IPR050901">
    <property type="entry name" value="BP-dep_ABC_trans_perm"/>
</dbReference>
<evidence type="ECO:0000256" key="5">
    <source>
        <dbReference type="ARBA" id="ARBA00022989"/>
    </source>
</evidence>
<dbReference type="GO" id="GO:0055085">
    <property type="term" value="P:transmembrane transport"/>
    <property type="evidence" value="ECO:0007669"/>
    <property type="project" value="InterPro"/>
</dbReference>
<evidence type="ECO:0000256" key="6">
    <source>
        <dbReference type="ARBA" id="ARBA00023136"/>
    </source>
</evidence>
<gene>
    <name evidence="9" type="ORF">E1294_21825</name>
</gene>
<keyword evidence="4 7" id="KW-0812">Transmembrane</keyword>
<dbReference type="PANTHER" id="PTHR32243:SF18">
    <property type="entry name" value="INNER MEMBRANE ABC TRANSPORTER PERMEASE PROTEIN YCJP"/>
    <property type="match status" value="1"/>
</dbReference>
<dbReference type="PANTHER" id="PTHR32243">
    <property type="entry name" value="MALTOSE TRANSPORT SYSTEM PERMEASE-RELATED"/>
    <property type="match status" value="1"/>
</dbReference>
<accession>A0A4R4WPI8</accession>
<feature type="domain" description="ABC transmembrane type-1" evidence="8">
    <location>
        <begin position="73"/>
        <end position="264"/>
    </location>
</feature>
<feature type="transmembrane region" description="Helical" evidence="7">
    <location>
        <begin position="241"/>
        <end position="264"/>
    </location>
</feature>
<dbReference type="OrthoDB" id="9794684at2"/>
<comment type="similarity">
    <text evidence="7">Belongs to the binding-protein-dependent transport system permease family.</text>
</comment>
<evidence type="ECO:0000313" key="9">
    <source>
        <dbReference type="EMBL" id="TDD19174.1"/>
    </source>
</evidence>
<evidence type="ECO:0000256" key="1">
    <source>
        <dbReference type="ARBA" id="ARBA00004651"/>
    </source>
</evidence>
<dbReference type="AlphaFoldDB" id="A0A4R4WPI8"/>
<dbReference type="Proteomes" id="UP000294543">
    <property type="component" value="Unassembled WGS sequence"/>
</dbReference>
<dbReference type="GO" id="GO:0005886">
    <property type="term" value="C:plasma membrane"/>
    <property type="evidence" value="ECO:0007669"/>
    <property type="project" value="UniProtKB-SubCell"/>
</dbReference>
<proteinExistence type="inferred from homology"/>
<feature type="transmembrane region" description="Helical" evidence="7">
    <location>
        <begin position="138"/>
        <end position="160"/>
    </location>
</feature>